<comment type="caution">
    <text evidence="1">The sequence shown here is derived from an EMBL/GenBank/DDBJ whole genome shotgun (WGS) entry which is preliminary data.</text>
</comment>
<name>A0A4R8TCY6_9PEZI</name>
<evidence type="ECO:0000313" key="2">
    <source>
        <dbReference type="Proteomes" id="UP000295604"/>
    </source>
</evidence>
<dbReference type="InterPro" id="IPR035994">
    <property type="entry name" value="Nucleoside_phosphorylase_sf"/>
</dbReference>
<gene>
    <name evidence="1" type="ORF">C8034_v002204</name>
</gene>
<dbReference type="InterPro" id="IPR053137">
    <property type="entry name" value="NLR-like"/>
</dbReference>
<keyword evidence="2" id="KW-1185">Reference proteome</keyword>
<dbReference type="Proteomes" id="UP000295604">
    <property type="component" value="Unassembled WGS sequence"/>
</dbReference>
<proteinExistence type="predicted"/>
<dbReference type="PANTHER" id="PTHR46082:SF11">
    <property type="entry name" value="AAA+ ATPASE DOMAIN-CONTAINING PROTEIN-RELATED"/>
    <property type="match status" value="1"/>
</dbReference>
<reference evidence="1 2" key="1">
    <citation type="submission" date="2018-11" db="EMBL/GenBank/DDBJ databases">
        <title>Genome sequence and assembly of Colletotrichum sidae.</title>
        <authorList>
            <person name="Gan P."/>
            <person name="Shirasu K."/>
        </authorList>
    </citation>
    <scope>NUCLEOTIDE SEQUENCE [LARGE SCALE GENOMIC DNA]</scope>
    <source>
        <strain evidence="1 2">CBS 518.97</strain>
    </source>
</reference>
<evidence type="ECO:0000313" key="1">
    <source>
        <dbReference type="EMBL" id="TEA15710.1"/>
    </source>
</evidence>
<dbReference type="EMBL" id="QAPF01000128">
    <property type="protein sequence ID" value="TEA15710.1"/>
    <property type="molecule type" value="Genomic_DNA"/>
</dbReference>
<dbReference type="PANTHER" id="PTHR46082">
    <property type="entry name" value="ATP/GTP-BINDING PROTEIN-RELATED"/>
    <property type="match status" value="1"/>
</dbReference>
<dbReference type="GO" id="GO:0009116">
    <property type="term" value="P:nucleoside metabolic process"/>
    <property type="evidence" value="ECO:0007669"/>
    <property type="project" value="InterPro"/>
</dbReference>
<dbReference type="GO" id="GO:0003824">
    <property type="term" value="F:catalytic activity"/>
    <property type="evidence" value="ECO:0007669"/>
    <property type="project" value="InterPro"/>
</dbReference>
<dbReference type="SUPFAM" id="SSF53167">
    <property type="entry name" value="Purine and uridine phosphorylases"/>
    <property type="match status" value="1"/>
</dbReference>
<evidence type="ECO:0008006" key="3">
    <source>
        <dbReference type="Google" id="ProtNLM"/>
    </source>
</evidence>
<protein>
    <recommendedName>
        <fullName evidence="3">Nucleoside phosphorylase domain-containing protein</fullName>
    </recommendedName>
</protein>
<sequence>MREDQLVEASPALVDAEKYAALNLEAFVIAHSRNDGLVPWNQPEAIQATLGGIPELASKTSLVELDDRNRYAVAWIAPLEIEARAALHMLDERHMGRFSVSRGDDYTFLAGSMCGHDVVIGTFPAGQEYGTGSAAALAGQMKKFFPNLWFGLLVGVAAGLPDLSRDPPRDIRLGDVLVALPEGDVPGIVPYDLGKELGEGGFRPLRSAYAMANTEPIVRSAIGKIKLNAPHDTDLFLPYYDKMKHFQHVSGTFSDPGQDKDCLYEADSQGEEQQVNREPRSSSIRTRVWYGPIGSGEKLMRNRRRRDELRRAYDVIGLEMEAAGIMKRIPVGVVRGVCDYGDEHKTKEWQPFAAAMAAAFAKAILLEISPKLDRTKLSEGCELLNPTA</sequence>
<accession>A0A4R8TCY6</accession>
<dbReference type="Gene3D" id="3.40.50.1580">
    <property type="entry name" value="Nucleoside phosphorylase domain"/>
    <property type="match status" value="1"/>
</dbReference>
<dbReference type="AlphaFoldDB" id="A0A4R8TCY6"/>
<organism evidence="1 2">
    <name type="scientific">Colletotrichum sidae</name>
    <dbReference type="NCBI Taxonomy" id="1347389"/>
    <lineage>
        <taxon>Eukaryota</taxon>
        <taxon>Fungi</taxon>
        <taxon>Dikarya</taxon>
        <taxon>Ascomycota</taxon>
        <taxon>Pezizomycotina</taxon>
        <taxon>Sordariomycetes</taxon>
        <taxon>Hypocreomycetidae</taxon>
        <taxon>Glomerellales</taxon>
        <taxon>Glomerellaceae</taxon>
        <taxon>Colletotrichum</taxon>
        <taxon>Colletotrichum orbiculare species complex</taxon>
    </lineage>
</organism>